<dbReference type="GO" id="GO:0004252">
    <property type="term" value="F:serine-type endopeptidase activity"/>
    <property type="evidence" value="ECO:0007669"/>
    <property type="project" value="TreeGrafter"/>
</dbReference>
<dbReference type="PANTHER" id="PTHR42776">
    <property type="entry name" value="SERINE PEPTIDASE S9 FAMILY MEMBER"/>
    <property type="match status" value="1"/>
</dbReference>
<evidence type="ECO:0000256" key="1">
    <source>
        <dbReference type="ARBA" id="ARBA00022801"/>
    </source>
</evidence>
<proteinExistence type="predicted"/>
<gene>
    <name evidence="4" type="ordered locus">Caul_1193</name>
</gene>
<dbReference type="AlphaFoldDB" id="B0SY00"/>
<dbReference type="GO" id="GO:0006508">
    <property type="term" value="P:proteolysis"/>
    <property type="evidence" value="ECO:0007669"/>
    <property type="project" value="InterPro"/>
</dbReference>
<evidence type="ECO:0000313" key="4">
    <source>
        <dbReference type="EMBL" id="ABZ70323.1"/>
    </source>
</evidence>
<dbReference type="Pfam" id="PF00326">
    <property type="entry name" value="Peptidase_S9"/>
    <property type="match status" value="1"/>
</dbReference>
<dbReference type="SUPFAM" id="SSF53474">
    <property type="entry name" value="alpha/beta-Hydrolases"/>
    <property type="match status" value="1"/>
</dbReference>
<dbReference type="InterPro" id="IPR029058">
    <property type="entry name" value="AB_hydrolase_fold"/>
</dbReference>
<reference evidence="4" key="1">
    <citation type="submission" date="2008-01" db="EMBL/GenBank/DDBJ databases">
        <title>Complete sequence of chromosome of Caulobacter sp. K31.</title>
        <authorList>
            <consortium name="US DOE Joint Genome Institute"/>
            <person name="Copeland A."/>
            <person name="Lucas S."/>
            <person name="Lapidus A."/>
            <person name="Barry K."/>
            <person name="Glavina del Rio T."/>
            <person name="Dalin E."/>
            <person name="Tice H."/>
            <person name="Pitluck S."/>
            <person name="Bruce D."/>
            <person name="Goodwin L."/>
            <person name="Thompson L.S."/>
            <person name="Brettin T."/>
            <person name="Detter J.C."/>
            <person name="Han C."/>
            <person name="Schmutz J."/>
            <person name="Larimer F."/>
            <person name="Land M."/>
            <person name="Hauser L."/>
            <person name="Kyrpides N."/>
            <person name="Kim E."/>
            <person name="Stephens C."/>
            <person name="Richardson P."/>
        </authorList>
    </citation>
    <scope>NUCLEOTIDE SEQUENCE [LARGE SCALE GENOMIC DNA]</scope>
    <source>
        <strain evidence="4">K31</strain>
    </source>
</reference>
<dbReference type="eggNOG" id="COG1506">
    <property type="taxonomic scope" value="Bacteria"/>
</dbReference>
<dbReference type="KEGG" id="cak:Caul_1193"/>
<organism evidence="4">
    <name type="scientific">Caulobacter sp. (strain K31)</name>
    <dbReference type="NCBI Taxonomy" id="366602"/>
    <lineage>
        <taxon>Bacteria</taxon>
        <taxon>Pseudomonadati</taxon>
        <taxon>Pseudomonadota</taxon>
        <taxon>Alphaproteobacteria</taxon>
        <taxon>Caulobacterales</taxon>
        <taxon>Caulobacteraceae</taxon>
        <taxon>Caulobacter</taxon>
    </lineage>
</organism>
<dbReference type="EMBL" id="CP000927">
    <property type="protein sequence ID" value="ABZ70323.1"/>
    <property type="molecule type" value="Genomic_DNA"/>
</dbReference>
<dbReference type="OrthoDB" id="128799at2"/>
<dbReference type="PANTHER" id="PTHR42776:SF27">
    <property type="entry name" value="DIPEPTIDYL PEPTIDASE FAMILY MEMBER 6"/>
    <property type="match status" value="1"/>
</dbReference>
<feature type="signal peptide" evidence="2">
    <location>
        <begin position="1"/>
        <end position="21"/>
    </location>
</feature>
<protein>
    <submittedName>
        <fullName evidence="4">Peptidase S9 prolyl oligopeptidase active site domain protein</fullName>
    </submittedName>
</protein>
<name>B0SY00_CAUSK</name>
<evidence type="ECO:0000259" key="3">
    <source>
        <dbReference type="Pfam" id="PF00326"/>
    </source>
</evidence>
<keyword evidence="2" id="KW-0732">Signal</keyword>
<dbReference type="HOGENOM" id="CLU_008615_3_1_5"/>
<feature type="domain" description="Peptidase S9 prolyl oligopeptidase catalytic" evidence="3">
    <location>
        <begin position="427"/>
        <end position="637"/>
    </location>
</feature>
<keyword evidence="1" id="KW-0378">Hydrolase</keyword>
<accession>B0SY00</accession>
<evidence type="ECO:0000256" key="2">
    <source>
        <dbReference type="SAM" id="SignalP"/>
    </source>
</evidence>
<sequence precursor="true">MLKFFAGAAMAALIGSTTAAAAPIEAYGRLPAMSDVSISANGANLVYILNEGGTATVVAQGLDGTVLQSANLGARKVRGVAWIDDTHAMIEISSTAGIEGVAYVHEWFQAVSLNIKTGAVVRVPDSAASKDLLNVMMSTPQGGTYGGKSVIWASLYAKDGTSIQDDGHMDFYRVDPDTGVGRVQQPGDGETQEFLAKPDGTVLARVKYKPKDGHWRLELRHSGWDEAYSVFAPIDTPDLIGRSLDDKSLILRLWDDKEEMWRLAPVSLADGKIGDYFGPDRPFGVVTDDEQRLIGLSSTDVYTEYEFFEPRLKAVWPQVRQVFAGRQVTLTSNTPDYAKLIVYVEGTGEPGGYYLVDLGAKKVKRIGAAYPALTGGDIAQVQAIKYKAADGLEINAYLTLPNGRPAKSLPLIVFPHGGPQSRDGAGFDWWAQAMASRGYAVLQPNFRGSSGYGRKFVEAAYGEWGGKMQTDLSDGVRALAKAGTIDPKRVCIVGGSYGGYAALAGITLDKGVYRCAVAVAGVSDMGKMLDRETARSGADSSTVRYWKRYMGVEKSSDALLNQRSPVNFANNADGPVLLIHGKDDTVVNYDQSAAMRHALEKAGKPVELVTLKAEDHWLSREGTRQQMLSETVTFLEKNNPPN</sequence>
<feature type="chain" id="PRO_5002755662" evidence="2">
    <location>
        <begin position="22"/>
        <end position="642"/>
    </location>
</feature>
<dbReference type="InterPro" id="IPR001375">
    <property type="entry name" value="Peptidase_S9_cat"/>
</dbReference>
<dbReference type="Gene3D" id="3.40.50.1820">
    <property type="entry name" value="alpha/beta hydrolase"/>
    <property type="match status" value="1"/>
</dbReference>
<dbReference type="STRING" id="366602.Caul_1193"/>